<sequence length="188" mass="19662">MSRIIAGAAGGLTLSNVAGDATRPTTDRVKESVFSRLEHWDAFAGASVLDLFAGSGALGLEAMSRGAHQALLVDAGTAAVKVSQTNAKRVGKAIGRPDAIRVLKGKAPAVLSGVDGEWDLVFLDPPYPMGEDELAHVLEVIAGRLRPGAVVVIERSSRSPEPSWPAGLAPISDKKYGETRIHYAEPGD</sequence>
<dbReference type="PANTHER" id="PTHR43542:SF1">
    <property type="entry name" value="METHYLTRANSFERASE"/>
    <property type="match status" value="1"/>
</dbReference>
<dbReference type="InterPro" id="IPR004398">
    <property type="entry name" value="RNA_MeTrfase_RsmD"/>
</dbReference>
<dbReference type="OrthoDB" id="9803017at2"/>
<evidence type="ECO:0000313" key="4">
    <source>
        <dbReference type="Proteomes" id="UP000292685"/>
    </source>
</evidence>
<dbReference type="Gene3D" id="3.40.50.150">
    <property type="entry name" value="Vaccinia Virus protein VP39"/>
    <property type="match status" value="1"/>
</dbReference>
<organism evidence="3 4">
    <name type="scientific">Zhihengliuella halotolerans</name>
    <dbReference type="NCBI Taxonomy" id="370736"/>
    <lineage>
        <taxon>Bacteria</taxon>
        <taxon>Bacillati</taxon>
        <taxon>Actinomycetota</taxon>
        <taxon>Actinomycetes</taxon>
        <taxon>Micrococcales</taxon>
        <taxon>Micrococcaceae</taxon>
        <taxon>Zhihengliuella</taxon>
    </lineage>
</organism>
<dbReference type="EMBL" id="SHLA01000001">
    <property type="protein sequence ID" value="RZU61564.1"/>
    <property type="molecule type" value="Genomic_DNA"/>
</dbReference>
<dbReference type="SUPFAM" id="SSF53335">
    <property type="entry name" value="S-adenosyl-L-methionine-dependent methyltransferases"/>
    <property type="match status" value="1"/>
</dbReference>
<keyword evidence="1 3" id="KW-0489">Methyltransferase</keyword>
<dbReference type="InterPro" id="IPR029063">
    <property type="entry name" value="SAM-dependent_MTases_sf"/>
</dbReference>
<dbReference type="PROSITE" id="PS00092">
    <property type="entry name" value="N6_MTASE"/>
    <property type="match status" value="1"/>
</dbReference>
<dbReference type="NCBIfam" id="TIGR00095">
    <property type="entry name" value="16S rRNA (guanine(966)-N(2))-methyltransferase RsmD"/>
    <property type="match status" value="1"/>
</dbReference>
<gene>
    <name evidence="3" type="ORF">EV380_1135</name>
</gene>
<keyword evidence="2 3" id="KW-0808">Transferase</keyword>
<dbReference type="PIRSF" id="PIRSF004553">
    <property type="entry name" value="CHP00095"/>
    <property type="match status" value="1"/>
</dbReference>
<dbReference type="PANTHER" id="PTHR43542">
    <property type="entry name" value="METHYLTRANSFERASE"/>
    <property type="match status" value="1"/>
</dbReference>
<dbReference type="AlphaFoldDB" id="A0A4Q8ABY4"/>
<accession>A0A4Q8ABY4</accession>
<dbReference type="RefSeq" id="WP_130449914.1">
    <property type="nucleotide sequence ID" value="NZ_SHLA01000001.1"/>
</dbReference>
<dbReference type="GO" id="GO:0003676">
    <property type="term" value="F:nucleic acid binding"/>
    <property type="evidence" value="ECO:0007669"/>
    <property type="project" value="InterPro"/>
</dbReference>
<dbReference type="GO" id="GO:0008168">
    <property type="term" value="F:methyltransferase activity"/>
    <property type="evidence" value="ECO:0007669"/>
    <property type="project" value="UniProtKB-KW"/>
</dbReference>
<evidence type="ECO:0000256" key="2">
    <source>
        <dbReference type="ARBA" id="ARBA00022679"/>
    </source>
</evidence>
<keyword evidence="4" id="KW-1185">Reference proteome</keyword>
<comment type="caution">
    <text evidence="3">The sequence shown here is derived from an EMBL/GenBank/DDBJ whole genome shotgun (WGS) entry which is preliminary data.</text>
</comment>
<name>A0A4Q8ABY4_9MICC</name>
<dbReference type="CDD" id="cd02440">
    <property type="entry name" value="AdoMet_MTases"/>
    <property type="match status" value="1"/>
</dbReference>
<protein>
    <submittedName>
        <fullName evidence="3">16S rRNA (Guanine966-N2)-methyltransferase</fullName>
    </submittedName>
</protein>
<dbReference type="InterPro" id="IPR002052">
    <property type="entry name" value="DNA_methylase_N6_adenine_CS"/>
</dbReference>
<reference evidence="3 4" key="1">
    <citation type="submission" date="2019-02" db="EMBL/GenBank/DDBJ databases">
        <title>Sequencing the genomes of 1000 actinobacteria strains.</title>
        <authorList>
            <person name="Klenk H.-P."/>
        </authorList>
    </citation>
    <scope>NUCLEOTIDE SEQUENCE [LARGE SCALE GENOMIC DNA]</scope>
    <source>
        <strain evidence="3 4">DSM 17364</strain>
    </source>
</reference>
<evidence type="ECO:0000256" key="1">
    <source>
        <dbReference type="ARBA" id="ARBA00022603"/>
    </source>
</evidence>
<dbReference type="Proteomes" id="UP000292685">
    <property type="component" value="Unassembled WGS sequence"/>
</dbReference>
<dbReference type="Pfam" id="PF03602">
    <property type="entry name" value="Cons_hypoth95"/>
    <property type="match status" value="1"/>
</dbReference>
<dbReference type="GO" id="GO:0031167">
    <property type="term" value="P:rRNA methylation"/>
    <property type="evidence" value="ECO:0007669"/>
    <property type="project" value="InterPro"/>
</dbReference>
<proteinExistence type="predicted"/>
<evidence type="ECO:0000313" key="3">
    <source>
        <dbReference type="EMBL" id="RZU61564.1"/>
    </source>
</evidence>